<evidence type="ECO:0000313" key="1">
    <source>
        <dbReference type="EMBL" id="TFJ98484.1"/>
    </source>
</evidence>
<name>A0A4D9DMW7_9SAUR</name>
<dbReference type="Proteomes" id="UP000297703">
    <property type="component" value="Unassembled WGS sequence"/>
</dbReference>
<accession>A0A4D9DMW7</accession>
<organism evidence="1 2">
    <name type="scientific">Platysternon megacephalum</name>
    <name type="common">big-headed turtle</name>
    <dbReference type="NCBI Taxonomy" id="55544"/>
    <lineage>
        <taxon>Eukaryota</taxon>
        <taxon>Metazoa</taxon>
        <taxon>Chordata</taxon>
        <taxon>Craniata</taxon>
        <taxon>Vertebrata</taxon>
        <taxon>Euteleostomi</taxon>
        <taxon>Archelosauria</taxon>
        <taxon>Testudinata</taxon>
        <taxon>Testudines</taxon>
        <taxon>Cryptodira</taxon>
        <taxon>Durocryptodira</taxon>
        <taxon>Testudinoidea</taxon>
        <taxon>Platysternidae</taxon>
        <taxon>Platysternon</taxon>
    </lineage>
</organism>
<dbReference type="EMBL" id="QXTE01000394">
    <property type="protein sequence ID" value="TFJ98484.1"/>
    <property type="molecule type" value="Genomic_DNA"/>
</dbReference>
<sequence length="116" mass="12612">MEHFCVKIFSQKIGNLTRKVFVKTHHSGVSGSFFFHQKPKPKNSAGSILEKIFFKKIPEKMNWLFPPRPVNPPLCLWATGAACQLAGQSPAAGAGVNPFGCNGSASAPWLFGINVL</sequence>
<dbReference type="AlphaFoldDB" id="A0A4D9DMW7"/>
<evidence type="ECO:0000313" key="2">
    <source>
        <dbReference type="Proteomes" id="UP000297703"/>
    </source>
</evidence>
<proteinExistence type="predicted"/>
<reference evidence="1 2" key="1">
    <citation type="submission" date="2019-04" db="EMBL/GenBank/DDBJ databases">
        <title>Draft genome of the big-headed turtle Platysternon megacephalum.</title>
        <authorList>
            <person name="Gong S."/>
        </authorList>
    </citation>
    <scope>NUCLEOTIDE SEQUENCE [LARGE SCALE GENOMIC DNA]</scope>
    <source>
        <strain evidence="1">DO16091913</strain>
        <tissue evidence="1">Muscle</tissue>
    </source>
</reference>
<keyword evidence="2" id="KW-1185">Reference proteome</keyword>
<comment type="caution">
    <text evidence="1">The sequence shown here is derived from an EMBL/GenBank/DDBJ whole genome shotgun (WGS) entry which is preliminary data.</text>
</comment>
<protein>
    <submittedName>
        <fullName evidence="1">Plectin-like</fullName>
    </submittedName>
</protein>
<reference evidence="1 2" key="2">
    <citation type="submission" date="2019-04" db="EMBL/GenBank/DDBJ databases">
        <title>The genome sequence of big-headed turtle.</title>
        <authorList>
            <person name="Gong S."/>
        </authorList>
    </citation>
    <scope>NUCLEOTIDE SEQUENCE [LARGE SCALE GENOMIC DNA]</scope>
    <source>
        <strain evidence="1">DO16091913</strain>
        <tissue evidence="1">Muscle</tissue>
    </source>
</reference>
<gene>
    <name evidence="1" type="ORF">DR999_PMT19584</name>
</gene>